<accession>A0A507D9A3</accession>
<gene>
    <name evidence="1" type="ORF">SeLEV6574_g02338</name>
</gene>
<dbReference type="AlphaFoldDB" id="A0A507D9A3"/>
<protein>
    <submittedName>
        <fullName evidence="1">Uncharacterized protein</fullName>
    </submittedName>
</protein>
<sequence>MQPSANEAFAAVVMPDVSRYSKLTDIWTRVDEYYENDDGKIHLGGLSQLDTEKMIASTWSGNPCKAISSAITDSVYKRTKAKFRSAQSVIIESKSTNKVGPMALDENARFDRGESVTQLTALLMGPKWNSSYEVRRTYMLLARLHLQTEDTKELLSLGHSLGDRFIWEEALRLKALVTYEEGPRSMAMATSREFYMTAVQENRPLGILCGCLNILKCLLAGQSTGEEMADLCMGVTSCPGCRIRSQYPRRMRPTTRDGCRHRALFDENSQQFRVEWQYCVGDRIFCEFLRIECCSYWLELAGSAYSP</sequence>
<evidence type="ECO:0000313" key="1">
    <source>
        <dbReference type="EMBL" id="TPX47945.1"/>
    </source>
</evidence>
<dbReference type="OrthoDB" id="194468at2759"/>
<dbReference type="EMBL" id="QEAM01000064">
    <property type="protein sequence ID" value="TPX47945.1"/>
    <property type="molecule type" value="Genomic_DNA"/>
</dbReference>
<dbReference type="Proteomes" id="UP000320475">
    <property type="component" value="Unassembled WGS sequence"/>
</dbReference>
<proteinExistence type="predicted"/>
<dbReference type="VEuPathDB" id="FungiDB:SeMB42_g00263"/>
<comment type="caution">
    <text evidence="1">The sequence shown here is derived from an EMBL/GenBank/DDBJ whole genome shotgun (WGS) entry which is preliminary data.</text>
</comment>
<organism evidence="1 2">
    <name type="scientific">Synchytrium endobioticum</name>
    <dbReference type="NCBI Taxonomy" id="286115"/>
    <lineage>
        <taxon>Eukaryota</taxon>
        <taxon>Fungi</taxon>
        <taxon>Fungi incertae sedis</taxon>
        <taxon>Chytridiomycota</taxon>
        <taxon>Chytridiomycota incertae sedis</taxon>
        <taxon>Chytridiomycetes</taxon>
        <taxon>Synchytriales</taxon>
        <taxon>Synchytriaceae</taxon>
        <taxon>Synchytrium</taxon>
    </lineage>
</organism>
<reference evidence="1 2" key="1">
    <citation type="journal article" date="2019" name="Sci. Rep.">
        <title>Comparative genomics of chytrid fungi reveal insights into the obligate biotrophic and pathogenic lifestyle of Synchytrium endobioticum.</title>
        <authorList>
            <person name="van de Vossenberg B.T.L.H."/>
            <person name="Warris S."/>
            <person name="Nguyen H.D.T."/>
            <person name="van Gent-Pelzer M.P.E."/>
            <person name="Joly D.L."/>
            <person name="van de Geest H.C."/>
            <person name="Bonants P.J.M."/>
            <person name="Smith D.S."/>
            <person name="Levesque C.A."/>
            <person name="van der Lee T.A.J."/>
        </authorList>
    </citation>
    <scope>NUCLEOTIDE SEQUENCE [LARGE SCALE GENOMIC DNA]</scope>
    <source>
        <strain evidence="1 2">LEV6574</strain>
    </source>
</reference>
<evidence type="ECO:0000313" key="2">
    <source>
        <dbReference type="Proteomes" id="UP000320475"/>
    </source>
</evidence>
<name>A0A507D9A3_9FUNG</name>